<organism evidence="2 3">
    <name type="scientific">Psophocarpus tetragonolobus</name>
    <name type="common">Winged bean</name>
    <name type="synonym">Dolichos tetragonolobus</name>
    <dbReference type="NCBI Taxonomy" id="3891"/>
    <lineage>
        <taxon>Eukaryota</taxon>
        <taxon>Viridiplantae</taxon>
        <taxon>Streptophyta</taxon>
        <taxon>Embryophyta</taxon>
        <taxon>Tracheophyta</taxon>
        <taxon>Spermatophyta</taxon>
        <taxon>Magnoliopsida</taxon>
        <taxon>eudicotyledons</taxon>
        <taxon>Gunneridae</taxon>
        <taxon>Pentapetalae</taxon>
        <taxon>rosids</taxon>
        <taxon>fabids</taxon>
        <taxon>Fabales</taxon>
        <taxon>Fabaceae</taxon>
        <taxon>Papilionoideae</taxon>
        <taxon>50 kb inversion clade</taxon>
        <taxon>NPAAA clade</taxon>
        <taxon>indigoferoid/millettioid clade</taxon>
        <taxon>Phaseoleae</taxon>
        <taxon>Psophocarpus</taxon>
    </lineage>
</organism>
<protein>
    <submittedName>
        <fullName evidence="2">Uncharacterized protein</fullName>
    </submittedName>
</protein>
<reference evidence="2 3" key="1">
    <citation type="submission" date="2024-01" db="EMBL/GenBank/DDBJ databases">
        <title>The genomes of 5 underutilized Papilionoideae crops provide insights into root nodulation and disease resistanc.</title>
        <authorList>
            <person name="Jiang F."/>
        </authorList>
    </citation>
    <scope>NUCLEOTIDE SEQUENCE [LARGE SCALE GENOMIC DNA]</scope>
    <source>
        <strain evidence="2">DUOXIRENSHENG_FW03</strain>
        <tissue evidence="2">Leaves</tissue>
    </source>
</reference>
<gene>
    <name evidence="2" type="ORF">VNO78_08440</name>
</gene>
<dbReference type="EMBL" id="JAYMYS010000002">
    <property type="protein sequence ID" value="KAK7406807.1"/>
    <property type="molecule type" value="Genomic_DNA"/>
</dbReference>
<comment type="caution">
    <text evidence="2">The sequence shown here is derived from an EMBL/GenBank/DDBJ whole genome shotgun (WGS) entry which is preliminary data.</text>
</comment>
<evidence type="ECO:0000256" key="1">
    <source>
        <dbReference type="SAM" id="MobiDB-lite"/>
    </source>
</evidence>
<name>A0AAN9XSM2_PSOTE</name>
<sequence>MLVVDARELETVATNLTTLKKGLVEARHGQVVATHHVTDHCRFGHVVGAHHTRRPLHCGDLRLPTQNPFRNLKSFPPFNLNPILAKPTPFSPSLRQTPPTLGKGDVQGRGGK</sequence>
<evidence type="ECO:0000313" key="3">
    <source>
        <dbReference type="Proteomes" id="UP001386955"/>
    </source>
</evidence>
<accession>A0AAN9XSM2</accession>
<evidence type="ECO:0000313" key="2">
    <source>
        <dbReference type="EMBL" id="KAK7406807.1"/>
    </source>
</evidence>
<keyword evidence="3" id="KW-1185">Reference proteome</keyword>
<feature type="region of interest" description="Disordered" evidence="1">
    <location>
        <begin position="86"/>
        <end position="112"/>
    </location>
</feature>
<dbReference type="Proteomes" id="UP001386955">
    <property type="component" value="Unassembled WGS sequence"/>
</dbReference>
<dbReference type="AlphaFoldDB" id="A0AAN9XSM2"/>
<proteinExistence type="predicted"/>